<keyword evidence="3" id="KW-1185">Reference proteome</keyword>
<name>A0AAD9J099_9ANNE</name>
<dbReference type="AlphaFoldDB" id="A0AAD9J099"/>
<feature type="domain" description="GLUG" evidence="1">
    <location>
        <begin position="295"/>
        <end position="316"/>
    </location>
</feature>
<reference evidence="2" key="1">
    <citation type="journal article" date="2023" name="Mol. Biol. Evol.">
        <title>Third-Generation Sequencing Reveals the Adaptive Role of the Epigenome in Three Deep-Sea Polychaetes.</title>
        <authorList>
            <person name="Perez M."/>
            <person name="Aroh O."/>
            <person name="Sun Y."/>
            <person name="Lan Y."/>
            <person name="Juniper S.K."/>
            <person name="Young C.R."/>
            <person name="Angers B."/>
            <person name="Qian P.Y."/>
        </authorList>
    </citation>
    <scope>NUCLEOTIDE SEQUENCE</scope>
    <source>
        <strain evidence="2">P08H-3</strain>
    </source>
</reference>
<dbReference type="Gene3D" id="2.160.20.110">
    <property type="match status" value="2"/>
</dbReference>
<sequence>MISLGILISISCENTDSLWNGLFGESSSLLDINEGENATRPSEEDIIPPVEAGIIYIRTAEELSAIRNALSKHYVIINDIDMSKIGTIEPIGMDGSPFTGILDGRGKTIRGMNINELKRVQVGLFGNVKGAMIYDLVIEKPHVSGKFIVGALAGQVRDGKIERVFVRDGMINGQKGLGEYKEVSYTGGMVGSISNTLISSCGSQAVVEGTGTEVGGMVGMVSKQSSIINSSASGEVMSEGTAGGLAGVVTGNSSIENSYASVVTKANEDVVGALVGFLNESSIIENSYATKEARGNHYVGGLVGHANNSVIKNCYSVSLLSGGSYSGGFVGANSSAISASYFDLEKSKTQISIGLGRDRDGVYAYSKNDLTGTNKFFEWNFDEIWYWVTVISQSYGTAKVTGSRDSVGGLADYQLDGNISKSYAVGKVTGNARTSGGLLGLQKQGSINASYFDSGSTGQSKGVGVVGGTGTPTGYNTSDLTRTSVLQGWDFTNVWYWLGKGQWPILQWQHEMQQADSTP</sequence>
<gene>
    <name evidence="2" type="ORF">LSH36_793g00066</name>
</gene>
<proteinExistence type="predicted"/>
<comment type="caution">
    <text evidence="2">The sequence shown here is derived from an EMBL/GenBank/DDBJ whole genome shotgun (WGS) entry which is preliminary data.</text>
</comment>
<dbReference type="InterPro" id="IPR011493">
    <property type="entry name" value="GLUG"/>
</dbReference>
<accession>A0AAD9J099</accession>
<evidence type="ECO:0000259" key="1">
    <source>
        <dbReference type="Pfam" id="PF07581"/>
    </source>
</evidence>
<dbReference type="Pfam" id="PF07581">
    <property type="entry name" value="Glug"/>
    <property type="match status" value="1"/>
</dbReference>
<evidence type="ECO:0000313" key="3">
    <source>
        <dbReference type="Proteomes" id="UP001208570"/>
    </source>
</evidence>
<dbReference type="EMBL" id="JAODUP010000793">
    <property type="protein sequence ID" value="KAK2143989.1"/>
    <property type="molecule type" value="Genomic_DNA"/>
</dbReference>
<organism evidence="2 3">
    <name type="scientific">Paralvinella palmiformis</name>
    <dbReference type="NCBI Taxonomy" id="53620"/>
    <lineage>
        <taxon>Eukaryota</taxon>
        <taxon>Metazoa</taxon>
        <taxon>Spiralia</taxon>
        <taxon>Lophotrochozoa</taxon>
        <taxon>Annelida</taxon>
        <taxon>Polychaeta</taxon>
        <taxon>Sedentaria</taxon>
        <taxon>Canalipalpata</taxon>
        <taxon>Terebellida</taxon>
        <taxon>Terebelliformia</taxon>
        <taxon>Alvinellidae</taxon>
        <taxon>Paralvinella</taxon>
    </lineage>
</organism>
<dbReference type="Proteomes" id="UP001208570">
    <property type="component" value="Unassembled WGS sequence"/>
</dbReference>
<protein>
    <recommendedName>
        <fullName evidence="1">GLUG domain-containing protein</fullName>
    </recommendedName>
</protein>
<evidence type="ECO:0000313" key="2">
    <source>
        <dbReference type="EMBL" id="KAK2143989.1"/>
    </source>
</evidence>